<keyword evidence="5" id="KW-0157">Chromophore</keyword>
<evidence type="ECO:0000256" key="1">
    <source>
        <dbReference type="ARBA" id="ARBA00022543"/>
    </source>
</evidence>
<evidence type="ECO:0008006" key="12">
    <source>
        <dbReference type="Google" id="ProtNLM"/>
    </source>
</evidence>
<accession>A0AAV7G3L9</accession>
<dbReference type="SUPFAM" id="SSF55785">
    <property type="entry name" value="PYP-like sensor domain (PAS domain)"/>
    <property type="match status" value="2"/>
</dbReference>
<dbReference type="FunFam" id="3.30.450.20:FF:000211">
    <property type="entry name" value="Protein TWIN LOV 1"/>
    <property type="match status" value="1"/>
</dbReference>
<feature type="compositionally biased region" description="Low complexity" evidence="7">
    <location>
        <begin position="50"/>
        <end position="64"/>
    </location>
</feature>
<dbReference type="Gene3D" id="3.30.450.20">
    <property type="entry name" value="PAS domain"/>
    <property type="match status" value="2"/>
</dbReference>
<evidence type="ECO:0000256" key="7">
    <source>
        <dbReference type="SAM" id="MobiDB-lite"/>
    </source>
</evidence>
<feature type="compositionally biased region" description="Basic and acidic residues" evidence="7">
    <location>
        <begin position="28"/>
        <end position="41"/>
    </location>
</feature>
<dbReference type="PANTHER" id="PTHR47429">
    <property type="entry name" value="PROTEIN TWIN LOV 1"/>
    <property type="match status" value="1"/>
</dbReference>
<sequence length="560" mass="61384">MGRNLLLVVRAPGLDMGYRLCKARGSPHMKEDKTKWEKGGRGEPPSCREGPWPGQGIPPVQGQGKASNKRREGRRGEGRKGGISFLKRGALGLNTGCCLYRILKPIKQLRSKPSRSRSSSLGDFLNNLSAPFEHMVAFCCPPIAGVDECCGRLGKSSFPSPLVAVVAAMGSNDTLLLESLTSRYSEWIMEALDDLPHDLSFLITDPYIAGHPIVFASRGFLSVSGFSRQEVVGLNGRIFQGPDTDRRSVMEIREAIREERAMQISILNYRKDGTSYWILFQLCPVFGRDDGRLVHFVSVQVPIPRRVLSCTRRAVRGGLLFGACRNEVRSDLQFRCNLPFDSYDDSDNRGLEGEERREAGDLEKQKAVDGATEILSKLAQYSKLTGRVVCGNRCSPKAGIASLSSSLCTSLCRIKQSFVLTDPLLPDMPIVYASDTFLSLTGYTRDEVLGRNCRFLGGPNTAVEALQQIKESILAEKACTVRILNYRKDGTSFWNLLHISPVRNSSGKIAFYVGVQIDEGLKNDEHGLSPSIRQLGAVGAVKVAVRSLSSSAGPSSRSTS</sequence>
<keyword evidence="3" id="KW-0285">Flavoprotein</keyword>
<dbReference type="GO" id="GO:0009881">
    <property type="term" value="F:photoreceptor activity"/>
    <property type="evidence" value="ECO:0007669"/>
    <property type="project" value="UniProtKB-KW"/>
</dbReference>
<keyword evidence="2" id="KW-0716">Sensory transduction</keyword>
<evidence type="ECO:0000313" key="11">
    <source>
        <dbReference type="Proteomes" id="UP000775213"/>
    </source>
</evidence>
<keyword evidence="11" id="KW-1185">Reference proteome</keyword>
<evidence type="ECO:0000256" key="3">
    <source>
        <dbReference type="ARBA" id="ARBA00022630"/>
    </source>
</evidence>
<dbReference type="GO" id="GO:0009637">
    <property type="term" value="P:response to blue light"/>
    <property type="evidence" value="ECO:0007669"/>
    <property type="project" value="UniProtKB-ARBA"/>
</dbReference>
<dbReference type="Pfam" id="PF13426">
    <property type="entry name" value="PAS_9"/>
    <property type="match status" value="2"/>
</dbReference>
<evidence type="ECO:0000259" key="9">
    <source>
        <dbReference type="PROSITE" id="PS50113"/>
    </source>
</evidence>
<dbReference type="SMART" id="SM00086">
    <property type="entry name" value="PAC"/>
    <property type="match status" value="2"/>
</dbReference>
<feature type="domain" description="PAC" evidence="9">
    <location>
        <begin position="477"/>
        <end position="531"/>
    </location>
</feature>
<feature type="domain" description="PAS" evidence="8">
    <location>
        <begin position="430"/>
        <end position="452"/>
    </location>
</feature>
<dbReference type="AlphaFoldDB" id="A0AAV7G3L9"/>
<dbReference type="PANTHER" id="PTHR47429:SF2">
    <property type="entry name" value="PROTEIN TWIN LOV 1"/>
    <property type="match status" value="1"/>
</dbReference>
<dbReference type="EMBL" id="JAGFBR010000018">
    <property type="protein sequence ID" value="KAH0450792.1"/>
    <property type="molecule type" value="Genomic_DNA"/>
</dbReference>
<evidence type="ECO:0000259" key="8">
    <source>
        <dbReference type="PROSITE" id="PS50112"/>
    </source>
</evidence>
<dbReference type="Proteomes" id="UP000775213">
    <property type="component" value="Unassembled WGS sequence"/>
</dbReference>
<dbReference type="PROSITE" id="PS50113">
    <property type="entry name" value="PAC"/>
    <property type="match status" value="1"/>
</dbReference>
<name>A0AAV7G3L9_DENCH</name>
<evidence type="ECO:0000313" key="10">
    <source>
        <dbReference type="EMBL" id="KAH0450792.1"/>
    </source>
</evidence>
<dbReference type="InterPro" id="IPR035965">
    <property type="entry name" value="PAS-like_dom_sf"/>
</dbReference>
<dbReference type="NCBIfam" id="TIGR00229">
    <property type="entry name" value="sensory_box"/>
    <property type="match status" value="2"/>
</dbReference>
<reference evidence="10 11" key="1">
    <citation type="journal article" date="2021" name="Hortic Res">
        <title>Chromosome-scale assembly of the Dendrobium chrysotoxum genome enhances the understanding of orchid evolution.</title>
        <authorList>
            <person name="Zhang Y."/>
            <person name="Zhang G.Q."/>
            <person name="Zhang D."/>
            <person name="Liu X.D."/>
            <person name="Xu X.Y."/>
            <person name="Sun W.H."/>
            <person name="Yu X."/>
            <person name="Zhu X."/>
            <person name="Wang Z.W."/>
            <person name="Zhao X."/>
            <person name="Zhong W.Y."/>
            <person name="Chen H."/>
            <person name="Yin W.L."/>
            <person name="Huang T."/>
            <person name="Niu S.C."/>
            <person name="Liu Z.J."/>
        </authorList>
    </citation>
    <scope>NUCLEOTIDE SEQUENCE [LARGE SCALE GENOMIC DNA]</scope>
    <source>
        <strain evidence="10">Lindl</strain>
    </source>
</reference>
<feature type="region of interest" description="Disordered" evidence="7">
    <location>
        <begin position="25"/>
        <end position="81"/>
    </location>
</feature>
<dbReference type="InterPro" id="IPR001610">
    <property type="entry name" value="PAC"/>
</dbReference>
<dbReference type="PROSITE" id="PS50112">
    <property type="entry name" value="PAS"/>
    <property type="match status" value="1"/>
</dbReference>
<protein>
    <recommendedName>
        <fullName evidence="12">LOV domain-containing protein</fullName>
    </recommendedName>
</protein>
<comment type="caution">
    <text evidence="10">The sequence shown here is derived from an EMBL/GenBank/DDBJ whole genome shotgun (WGS) entry which is preliminary data.</text>
</comment>
<evidence type="ECO:0000256" key="5">
    <source>
        <dbReference type="ARBA" id="ARBA00022991"/>
    </source>
</evidence>
<keyword evidence="6" id="KW-0675">Receptor</keyword>
<dbReference type="InterPro" id="IPR000014">
    <property type="entry name" value="PAS"/>
</dbReference>
<keyword evidence="1" id="KW-0600">Photoreceptor protein</keyword>
<evidence type="ECO:0000256" key="6">
    <source>
        <dbReference type="ARBA" id="ARBA00023170"/>
    </source>
</evidence>
<organism evidence="10 11">
    <name type="scientific">Dendrobium chrysotoxum</name>
    <name type="common">Orchid</name>
    <dbReference type="NCBI Taxonomy" id="161865"/>
    <lineage>
        <taxon>Eukaryota</taxon>
        <taxon>Viridiplantae</taxon>
        <taxon>Streptophyta</taxon>
        <taxon>Embryophyta</taxon>
        <taxon>Tracheophyta</taxon>
        <taxon>Spermatophyta</taxon>
        <taxon>Magnoliopsida</taxon>
        <taxon>Liliopsida</taxon>
        <taxon>Asparagales</taxon>
        <taxon>Orchidaceae</taxon>
        <taxon>Epidendroideae</taxon>
        <taxon>Malaxideae</taxon>
        <taxon>Dendrobiinae</taxon>
        <taxon>Dendrobium</taxon>
    </lineage>
</organism>
<evidence type="ECO:0000256" key="2">
    <source>
        <dbReference type="ARBA" id="ARBA00022606"/>
    </source>
</evidence>
<keyword evidence="4" id="KW-0288">FMN</keyword>
<dbReference type="CDD" id="cd00130">
    <property type="entry name" value="PAS"/>
    <property type="match status" value="2"/>
</dbReference>
<gene>
    <name evidence="10" type="ORF">IEQ34_021484</name>
</gene>
<evidence type="ECO:0000256" key="4">
    <source>
        <dbReference type="ARBA" id="ARBA00022643"/>
    </source>
</evidence>
<dbReference type="GO" id="GO:0005634">
    <property type="term" value="C:nucleus"/>
    <property type="evidence" value="ECO:0007669"/>
    <property type="project" value="TreeGrafter"/>
</dbReference>
<dbReference type="InterPro" id="IPR000700">
    <property type="entry name" value="PAS-assoc_C"/>
</dbReference>
<proteinExistence type="predicted"/>